<comment type="caution">
    <text evidence="13">The sequence shown here is derived from an EMBL/GenBank/DDBJ whole genome shotgun (WGS) entry which is preliminary data.</text>
</comment>
<evidence type="ECO:0000256" key="11">
    <source>
        <dbReference type="ARBA" id="ARBA00033711"/>
    </source>
</evidence>
<keyword evidence="14" id="KW-1185">Reference proteome</keyword>
<comment type="catalytic activity">
    <reaction evidence="11">
        <text>(2R)-O-phospho-3-sulfolactate + H2O = (2R)-3-sulfolactate + phosphate</text>
        <dbReference type="Rhea" id="RHEA:23416"/>
        <dbReference type="ChEBI" id="CHEBI:15377"/>
        <dbReference type="ChEBI" id="CHEBI:15597"/>
        <dbReference type="ChEBI" id="CHEBI:43474"/>
        <dbReference type="ChEBI" id="CHEBI:58738"/>
        <dbReference type="EC" id="3.1.3.71"/>
    </reaction>
</comment>
<sequence>MPAEMLEAARVGGAGEWRSFGTLVLRAMTPAPVAVFLFSSSASGTTTVGGAFLSGPPAGRRDARPAAPLSVGSAPGQRQGLGSPPPLGPRPGMRDHDRVDARFAGIAEVTETPSVAVVVDVMRAFTVAAWAFGRGAERIVLAESLDEALTLKAANPDWVALKDGPPAPGFDTVNSPGLLRSSNLKGRTVVQKTTAGTVGALAVKEAPLVLCASFAVAEATARLLRTRGSESVTFVVTGEGGQADEDLACAQYIARRAAGAGADAAEYLRRAGESRAAAELAEGVRLGVHPDDVALCLELDRFPFAMVAAMEDSLMVLSARPQP</sequence>
<evidence type="ECO:0000313" key="13">
    <source>
        <dbReference type="EMBL" id="GAA2231994.1"/>
    </source>
</evidence>
<dbReference type="Pfam" id="PF04029">
    <property type="entry name" value="2-ph_phosp"/>
    <property type="match status" value="1"/>
</dbReference>
<reference evidence="14" key="1">
    <citation type="journal article" date="2019" name="Int. J. Syst. Evol. Microbiol.">
        <title>The Global Catalogue of Microorganisms (GCM) 10K type strain sequencing project: providing services to taxonomists for standard genome sequencing and annotation.</title>
        <authorList>
            <consortium name="The Broad Institute Genomics Platform"/>
            <consortium name="The Broad Institute Genome Sequencing Center for Infectious Disease"/>
            <person name="Wu L."/>
            <person name="Ma J."/>
        </authorList>
    </citation>
    <scope>NUCLEOTIDE SEQUENCE [LARGE SCALE GENOMIC DNA]</scope>
    <source>
        <strain evidence="14">JCM 3053</strain>
    </source>
</reference>
<dbReference type="EC" id="3.1.3.71" evidence="4"/>
<dbReference type="PANTHER" id="PTHR37311:SF1">
    <property type="entry name" value="2-PHOSPHOSULFOLACTATE PHOSPHATASE-RELATED"/>
    <property type="match status" value="1"/>
</dbReference>
<evidence type="ECO:0000256" key="6">
    <source>
        <dbReference type="ARBA" id="ARBA00022692"/>
    </source>
</evidence>
<evidence type="ECO:0000256" key="3">
    <source>
        <dbReference type="ARBA" id="ARBA00009997"/>
    </source>
</evidence>
<feature type="region of interest" description="Disordered" evidence="12">
    <location>
        <begin position="52"/>
        <end position="96"/>
    </location>
</feature>
<dbReference type="Proteomes" id="UP001501474">
    <property type="component" value="Unassembled WGS sequence"/>
</dbReference>
<evidence type="ECO:0000256" key="4">
    <source>
        <dbReference type="ARBA" id="ARBA00012953"/>
    </source>
</evidence>
<evidence type="ECO:0000313" key="14">
    <source>
        <dbReference type="Proteomes" id="UP001501474"/>
    </source>
</evidence>
<dbReference type="InterPro" id="IPR035906">
    <property type="entry name" value="MetI-like_sf"/>
</dbReference>
<dbReference type="InterPro" id="IPR005238">
    <property type="entry name" value="ComB-like"/>
</dbReference>
<evidence type="ECO:0000256" key="8">
    <source>
        <dbReference type="ARBA" id="ARBA00022842"/>
    </source>
</evidence>
<dbReference type="SUPFAM" id="SSF142823">
    <property type="entry name" value="ComB-like"/>
    <property type="match status" value="1"/>
</dbReference>
<evidence type="ECO:0000256" key="12">
    <source>
        <dbReference type="SAM" id="MobiDB-lite"/>
    </source>
</evidence>
<dbReference type="EMBL" id="BAAART010000055">
    <property type="protein sequence ID" value="GAA2231994.1"/>
    <property type="molecule type" value="Genomic_DNA"/>
</dbReference>
<evidence type="ECO:0000256" key="1">
    <source>
        <dbReference type="ARBA" id="ARBA00001946"/>
    </source>
</evidence>
<dbReference type="InterPro" id="IPR036702">
    <property type="entry name" value="ComB-like_sf"/>
</dbReference>
<dbReference type="PANTHER" id="PTHR37311">
    <property type="entry name" value="2-PHOSPHOSULFOLACTATE PHOSPHATASE-RELATED"/>
    <property type="match status" value="1"/>
</dbReference>
<keyword evidence="7" id="KW-0378">Hydrolase</keyword>
<name>A0ABP5QCN0_9ACTN</name>
<protein>
    <recommendedName>
        <fullName evidence="5">Probable 2-phosphosulfolactate phosphatase</fullName>
        <ecNumber evidence="4">3.1.3.71</ecNumber>
    </recommendedName>
</protein>
<keyword evidence="6" id="KW-0812">Transmembrane</keyword>
<evidence type="ECO:0000256" key="5">
    <source>
        <dbReference type="ARBA" id="ARBA00021948"/>
    </source>
</evidence>
<organism evidence="13 14">
    <name type="scientific">Streptomyces indiaensis</name>
    <dbReference type="NCBI Taxonomy" id="284033"/>
    <lineage>
        <taxon>Bacteria</taxon>
        <taxon>Bacillati</taxon>
        <taxon>Actinomycetota</taxon>
        <taxon>Actinomycetes</taxon>
        <taxon>Kitasatosporales</taxon>
        <taxon>Streptomycetaceae</taxon>
        <taxon>Streptomyces</taxon>
    </lineage>
</organism>
<keyword evidence="10" id="KW-0472">Membrane</keyword>
<evidence type="ECO:0000256" key="7">
    <source>
        <dbReference type="ARBA" id="ARBA00022801"/>
    </source>
</evidence>
<evidence type="ECO:0000256" key="2">
    <source>
        <dbReference type="ARBA" id="ARBA00004141"/>
    </source>
</evidence>
<accession>A0ABP5QCN0</accession>
<keyword evidence="8" id="KW-0460">Magnesium</keyword>
<keyword evidence="9" id="KW-1133">Transmembrane helix</keyword>
<dbReference type="Gene3D" id="3.90.1560.10">
    <property type="entry name" value="ComB-like"/>
    <property type="match status" value="1"/>
</dbReference>
<comment type="subcellular location">
    <subcellularLocation>
        <location evidence="2">Membrane</location>
        <topology evidence="2">Multi-pass membrane protein</topology>
    </subcellularLocation>
</comment>
<comment type="similarity">
    <text evidence="3">Belongs to the ComB family.</text>
</comment>
<proteinExistence type="inferred from homology"/>
<gene>
    <name evidence="13" type="ORF">GCM10010104_27540</name>
</gene>
<dbReference type="SUPFAM" id="SSF161098">
    <property type="entry name" value="MetI-like"/>
    <property type="match status" value="1"/>
</dbReference>
<evidence type="ECO:0000256" key="9">
    <source>
        <dbReference type="ARBA" id="ARBA00022989"/>
    </source>
</evidence>
<evidence type="ECO:0000256" key="10">
    <source>
        <dbReference type="ARBA" id="ARBA00023136"/>
    </source>
</evidence>
<comment type="cofactor">
    <cofactor evidence="1">
        <name>Mg(2+)</name>
        <dbReference type="ChEBI" id="CHEBI:18420"/>
    </cofactor>
</comment>